<dbReference type="EMBL" id="LK028585">
    <property type="protein sequence ID" value="CDS22106.1"/>
    <property type="molecule type" value="Genomic_DNA"/>
</dbReference>
<dbReference type="AlphaFoldDB" id="A0A068WWT8"/>
<dbReference type="Proteomes" id="UP000492820">
    <property type="component" value="Unassembled WGS sequence"/>
</dbReference>
<evidence type="ECO:0000313" key="2">
    <source>
        <dbReference type="Proteomes" id="UP000492820"/>
    </source>
</evidence>
<accession>A0A068WWT8</accession>
<organism evidence="1">
    <name type="scientific">Echinococcus granulosus</name>
    <name type="common">Hydatid tapeworm</name>
    <dbReference type="NCBI Taxonomy" id="6210"/>
    <lineage>
        <taxon>Eukaryota</taxon>
        <taxon>Metazoa</taxon>
        <taxon>Spiralia</taxon>
        <taxon>Lophotrochozoa</taxon>
        <taxon>Platyhelminthes</taxon>
        <taxon>Cestoda</taxon>
        <taxon>Eucestoda</taxon>
        <taxon>Cyclophyllidea</taxon>
        <taxon>Taeniidae</taxon>
        <taxon>Echinococcus</taxon>
        <taxon>Echinococcus granulosus group</taxon>
    </lineage>
</organism>
<evidence type="ECO:0000313" key="1">
    <source>
        <dbReference type="EMBL" id="CDS22106.1"/>
    </source>
</evidence>
<proteinExistence type="predicted"/>
<dbReference type="WBParaSite" id="EgrG_002025700">
    <property type="protein sequence ID" value="EgrG_002025700"/>
    <property type="gene ID" value="EgrG_002025700"/>
</dbReference>
<reference evidence="1" key="2">
    <citation type="submission" date="2014-06" db="EMBL/GenBank/DDBJ databases">
        <authorList>
            <person name="Aslett M."/>
        </authorList>
    </citation>
    <scope>NUCLEOTIDE SEQUENCE</scope>
</reference>
<reference evidence="1 2" key="1">
    <citation type="journal article" date="2013" name="Nature">
        <title>The genomes of four tapeworm species reveal adaptations to parasitism.</title>
        <authorList>
            <person name="Tsai I.J."/>
            <person name="Zarowiecki M."/>
            <person name="Holroyd N."/>
            <person name="Garciarrubio A."/>
            <person name="Sanchez-Flores A."/>
            <person name="Brooks K.L."/>
            <person name="Tracey A."/>
            <person name="Bobes R.J."/>
            <person name="Fragoso G."/>
            <person name="Sciutto E."/>
            <person name="Aslett M."/>
            <person name="Beasley H."/>
            <person name="Bennett H.M."/>
            <person name="Cai J."/>
            <person name="Camicia F."/>
            <person name="Clark R."/>
            <person name="Cucher M."/>
            <person name="De Silva N."/>
            <person name="Day T.A."/>
            <person name="Deplazes P."/>
            <person name="Estrada K."/>
            <person name="Fernandez C."/>
            <person name="Holland P.W."/>
            <person name="Hou J."/>
            <person name="Hu S."/>
            <person name="Huckvale T."/>
            <person name="Hung S.S."/>
            <person name="Kamenetzky L."/>
            <person name="Keane J.A."/>
            <person name="Kiss F."/>
            <person name="Koziol U."/>
            <person name="Lambert O."/>
            <person name="Liu K."/>
            <person name="Luo X."/>
            <person name="Luo Y."/>
            <person name="Macchiaroli N."/>
            <person name="Nichol S."/>
            <person name="Paps J."/>
            <person name="Parkinson J."/>
            <person name="Pouchkina-Stantcheva N."/>
            <person name="Riddiford N."/>
            <person name="Rosenzvit M."/>
            <person name="Salinas G."/>
            <person name="Wasmuth J.D."/>
            <person name="Zamanian M."/>
            <person name="Zheng Y."/>
            <person name="Cai X."/>
            <person name="Soberon X."/>
            <person name="Olson P.D."/>
            <person name="Laclette J.P."/>
            <person name="Brehm K."/>
            <person name="Berriman M."/>
            <person name="Garciarrubio A."/>
            <person name="Bobes R.J."/>
            <person name="Fragoso G."/>
            <person name="Sanchez-Flores A."/>
            <person name="Estrada K."/>
            <person name="Cevallos M.A."/>
            <person name="Morett E."/>
            <person name="Gonzalez V."/>
            <person name="Portillo T."/>
            <person name="Ochoa-Leyva A."/>
            <person name="Jose M.V."/>
            <person name="Sciutto E."/>
            <person name="Landa A."/>
            <person name="Jimenez L."/>
            <person name="Valdes V."/>
            <person name="Carrero J.C."/>
            <person name="Larralde C."/>
            <person name="Morales-Montor J."/>
            <person name="Limon-Lason J."/>
            <person name="Soberon X."/>
            <person name="Laclette J.P."/>
        </authorList>
    </citation>
    <scope>NUCLEOTIDE SEQUENCE [LARGE SCALE GENOMIC DNA]</scope>
</reference>
<gene>
    <name evidence="1" type="ORF">EgrG_002025700</name>
</gene>
<name>A0A068WWT8_ECHGR</name>
<sequence length="72" mass="8296">MNKKRNKPYRAYLSHKVTSDYPMHKCMPNLSLQFECVSDESTCEDVMANSHRGSFSARTQTEHHGDHTVLDP</sequence>
<protein>
    <submittedName>
        <fullName evidence="3">Ovule protein</fullName>
    </submittedName>
</protein>
<reference evidence="3" key="3">
    <citation type="submission" date="2020-10" db="UniProtKB">
        <authorList>
            <consortium name="WormBaseParasite"/>
        </authorList>
    </citation>
    <scope>IDENTIFICATION</scope>
</reference>
<evidence type="ECO:0000313" key="3">
    <source>
        <dbReference type="WBParaSite" id="EgrG_002025700"/>
    </source>
</evidence>